<keyword evidence="3" id="KW-0143">Chaperone</keyword>
<dbReference type="GO" id="GO:0006099">
    <property type="term" value="P:tricarboxylic acid cycle"/>
    <property type="evidence" value="ECO:0007669"/>
    <property type="project" value="TreeGrafter"/>
</dbReference>
<gene>
    <name evidence="5" type="ORF">AD953_02710</name>
</gene>
<sequence>MQHNSTTTLPPEQDSEEALASRRRRLRFRASHRGTFETDALIGGFVEENVGTMNAAELADMEAILEIPDPDLTDWLFGRLPLPPERETPMLRRMVDACRAKGVGIAG</sequence>
<dbReference type="AlphaFoldDB" id="A0A087PMK3"/>
<dbReference type="Pfam" id="PF03937">
    <property type="entry name" value="Sdh5"/>
    <property type="match status" value="1"/>
</dbReference>
<feature type="compositionally biased region" description="Polar residues" evidence="4">
    <location>
        <begin position="1"/>
        <end position="10"/>
    </location>
</feature>
<reference evidence="5 6" key="1">
    <citation type="submission" date="2015-06" db="EMBL/GenBank/DDBJ databases">
        <title>Improved classification and identification of acetic acid bacteria using matrix-assisted laser desorption/ionization time-of-flight mass spectrometry; Gluconobacter nephelii and Gluconobacter uchimurae are later heterotypic synonyms of Gluconobacter japonicus and Gluconobacter oxydans, respectively.</title>
        <authorList>
            <person name="Li L."/>
            <person name="Cleenwerck I."/>
            <person name="De Vuyst L."/>
            <person name="Vandamme P."/>
        </authorList>
    </citation>
    <scope>NUCLEOTIDE SEQUENCE [LARGE SCALE GENOMIC DNA]</scope>
    <source>
        <strain evidence="5 6">LMG 1604</strain>
    </source>
</reference>
<name>A0A087PMK3_9PROT</name>
<dbReference type="PANTHER" id="PTHR12469">
    <property type="entry name" value="PROTEIN EMI5 HOMOLOG, MITOCHONDRIAL"/>
    <property type="match status" value="1"/>
</dbReference>
<dbReference type="InterPro" id="IPR005631">
    <property type="entry name" value="SDH"/>
</dbReference>
<evidence type="ECO:0000256" key="4">
    <source>
        <dbReference type="SAM" id="MobiDB-lite"/>
    </source>
</evidence>
<organism evidence="5 6">
    <name type="scientific">Acetobacter malorum</name>
    <dbReference type="NCBI Taxonomy" id="178901"/>
    <lineage>
        <taxon>Bacteria</taxon>
        <taxon>Pseudomonadati</taxon>
        <taxon>Pseudomonadota</taxon>
        <taxon>Alphaproteobacteria</taxon>
        <taxon>Acetobacterales</taxon>
        <taxon>Acetobacteraceae</taxon>
        <taxon>Acetobacter</taxon>
    </lineage>
</organism>
<evidence type="ECO:0000313" key="5">
    <source>
        <dbReference type="EMBL" id="KXV79303.1"/>
    </source>
</evidence>
<dbReference type="SUPFAM" id="SSF109910">
    <property type="entry name" value="YgfY-like"/>
    <property type="match status" value="1"/>
</dbReference>
<dbReference type="RefSeq" id="WP_043552493.1">
    <property type="nucleotide sequence ID" value="NZ_LHZZ01000333.1"/>
</dbReference>
<dbReference type="InterPro" id="IPR036714">
    <property type="entry name" value="SDH_sf"/>
</dbReference>
<accession>A0A087PMK3</accession>
<comment type="caution">
    <text evidence="5">The sequence shown here is derived from an EMBL/GenBank/DDBJ whole genome shotgun (WGS) entry which is preliminary data.</text>
</comment>
<evidence type="ECO:0000256" key="3">
    <source>
        <dbReference type="ARBA" id="ARBA00023186"/>
    </source>
</evidence>
<feature type="region of interest" description="Disordered" evidence="4">
    <location>
        <begin position="1"/>
        <end position="21"/>
    </location>
</feature>
<evidence type="ECO:0000313" key="6">
    <source>
        <dbReference type="Proteomes" id="UP000075538"/>
    </source>
</evidence>
<protein>
    <recommendedName>
        <fullName evidence="2">FAD assembly factor SdhE</fullName>
    </recommendedName>
</protein>
<dbReference type="EMBL" id="LHZZ01000333">
    <property type="protein sequence ID" value="KXV79303.1"/>
    <property type="molecule type" value="Genomic_DNA"/>
</dbReference>
<dbReference type="Proteomes" id="UP000075538">
    <property type="component" value="Unassembled WGS sequence"/>
</dbReference>
<evidence type="ECO:0000256" key="1">
    <source>
        <dbReference type="ARBA" id="ARBA00008571"/>
    </source>
</evidence>
<dbReference type="Gene3D" id="1.10.150.250">
    <property type="entry name" value="Flavinator of succinate dehydrogenase"/>
    <property type="match status" value="1"/>
</dbReference>
<evidence type="ECO:0000256" key="2">
    <source>
        <dbReference type="ARBA" id="ARBA00019418"/>
    </source>
</evidence>
<dbReference type="PATRIC" id="fig|178901.10.peg.2549"/>
<dbReference type="PANTHER" id="PTHR12469:SF2">
    <property type="entry name" value="SUCCINATE DEHYDROGENASE ASSEMBLY FACTOR 2, MITOCHONDRIAL"/>
    <property type="match status" value="1"/>
</dbReference>
<proteinExistence type="inferred from homology"/>
<comment type="similarity">
    <text evidence="1">Belongs to the SdhE FAD assembly factor family.</text>
</comment>